<dbReference type="EMBL" id="AYLO01000128">
    <property type="protein sequence ID" value="ESS69196.1"/>
    <property type="molecule type" value="Genomic_DNA"/>
</dbReference>
<dbReference type="SUPFAM" id="SSF53448">
    <property type="entry name" value="Nucleotide-diphospho-sugar transferases"/>
    <property type="match status" value="1"/>
</dbReference>
<dbReference type="PATRIC" id="fig|1116472.3.peg.3463"/>
<accession>V5DP44</accession>
<evidence type="ECO:0000313" key="1">
    <source>
        <dbReference type="EMBL" id="ESS69196.1"/>
    </source>
</evidence>
<dbReference type="RefSeq" id="WP_023496094.1">
    <property type="nucleotide sequence ID" value="NZ_AYLO01000128.1"/>
</dbReference>
<evidence type="ECO:0000313" key="2">
    <source>
        <dbReference type="Proteomes" id="UP000017842"/>
    </source>
</evidence>
<dbReference type="eggNOG" id="COG3222">
    <property type="taxonomic scope" value="Bacteria"/>
</dbReference>
<dbReference type="NCBIfam" id="TIGR04282">
    <property type="entry name" value="glyco_like_cofC"/>
    <property type="match status" value="1"/>
</dbReference>
<dbReference type="PANTHER" id="PTHR36529">
    <property type="entry name" value="SLL1095 PROTEIN"/>
    <property type="match status" value="1"/>
</dbReference>
<dbReference type="Proteomes" id="UP000017842">
    <property type="component" value="Unassembled WGS sequence"/>
</dbReference>
<dbReference type="InterPro" id="IPR029044">
    <property type="entry name" value="Nucleotide-diphossugar_trans"/>
</dbReference>
<dbReference type="STRING" id="1116472.MGMO_138c00340"/>
<organism evidence="1 2">
    <name type="scientific">Methyloglobulus morosus KoM1</name>
    <dbReference type="NCBI Taxonomy" id="1116472"/>
    <lineage>
        <taxon>Bacteria</taxon>
        <taxon>Pseudomonadati</taxon>
        <taxon>Pseudomonadota</taxon>
        <taxon>Gammaproteobacteria</taxon>
        <taxon>Methylococcales</taxon>
        <taxon>Methylococcaceae</taxon>
        <taxon>Methyloglobulus</taxon>
    </lineage>
</organism>
<protein>
    <recommendedName>
        <fullName evidence="3">Glycosyltransferase</fullName>
    </recommendedName>
</protein>
<dbReference type="InterPro" id="IPR018641">
    <property type="entry name" value="Trfase_1_rSAM/seldom-assoc"/>
</dbReference>
<reference evidence="1 2" key="1">
    <citation type="journal article" date="2013" name="Genome Announc.">
        <title>Draft Genome Sequence of the Methanotrophic Gammaproteobacterium Methyloglobulus morosus DSM 22980 Strain KoM1.</title>
        <authorList>
            <person name="Poehlein A."/>
            <person name="Deutzmann J.S."/>
            <person name="Daniel R."/>
            <person name="Simeonova D.D."/>
        </authorList>
    </citation>
    <scope>NUCLEOTIDE SEQUENCE [LARGE SCALE GENOMIC DNA]</scope>
    <source>
        <strain evidence="1 2">KoM1</strain>
    </source>
</reference>
<sequence length="207" mass="23088">MYKYPGAVIMVFSKAPIPGLVKTRLIPPLTGEEAAQLHCELTEKTLQTATQNHLCKVWVWCAPTIGHPFFTALLQKYSVDLFAQHGADLGERMHHAFGQALARFGSAIIIGCDCPSITNDDLDQALSQLGRGEECVLAPAEDGGYVLVGLRHPQPALFDKMPWGTDKVLEMTRKRLHSLNLNHKELPTQWDLDTEDDLRRYLALKCP</sequence>
<name>V5DP44_9GAMM</name>
<dbReference type="Pfam" id="PF09837">
    <property type="entry name" value="DUF2064"/>
    <property type="match status" value="1"/>
</dbReference>
<dbReference type="Gene3D" id="3.90.550.10">
    <property type="entry name" value="Spore Coat Polysaccharide Biosynthesis Protein SpsA, Chain A"/>
    <property type="match status" value="1"/>
</dbReference>
<evidence type="ECO:0008006" key="3">
    <source>
        <dbReference type="Google" id="ProtNLM"/>
    </source>
</evidence>
<proteinExistence type="predicted"/>
<keyword evidence="2" id="KW-1185">Reference proteome</keyword>
<gene>
    <name evidence="1" type="ORF">MGMO_138c00340</name>
</gene>
<dbReference type="PANTHER" id="PTHR36529:SF1">
    <property type="entry name" value="GLYCOSYLTRANSFERASE"/>
    <property type="match status" value="1"/>
</dbReference>
<comment type="caution">
    <text evidence="1">The sequence shown here is derived from an EMBL/GenBank/DDBJ whole genome shotgun (WGS) entry which is preliminary data.</text>
</comment>
<dbReference type="AlphaFoldDB" id="V5DP44"/>